<dbReference type="Proteomes" id="UP000799770">
    <property type="component" value="Unassembled WGS sequence"/>
</dbReference>
<reference evidence="1" key="1">
    <citation type="journal article" date="2020" name="Stud. Mycol.">
        <title>101 Dothideomycetes genomes: a test case for predicting lifestyles and emergence of pathogens.</title>
        <authorList>
            <person name="Haridas S."/>
            <person name="Albert R."/>
            <person name="Binder M."/>
            <person name="Bloem J."/>
            <person name="Labutti K."/>
            <person name="Salamov A."/>
            <person name="Andreopoulos B."/>
            <person name="Baker S."/>
            <person name="Barry K."/>
            <person name="Bills G."/>
            <person name="Bluhm B."/>
            <person name="Cannon C."/>
            <person name="Castanera R."/>
            <person name="Culley D."/>
            <person name="Daum C."/>
            <person name="Ezra D."/>
            <person name="Gonzalez J."/>
            <person name="Henrissat B."/>
            <person name="Kuo A."/>
            <person name="Liang C."/>
            <person name="Lipzen A."/>
            <person name="Lutzoni F."/>
            <person name="Magnuson J."/>
            <person name="Mondo S."/>
            <person name="Nolan M."/>
            <person name="Ohm R."/>
            <person name="Pangilinan J."/>
            <person name="Park H.-J."/>
            <person name="Ramirez L."/>
            <person name="Alfaro M."/>
            <person name="Sun H."/>
            <person name="Tritt A."/>
            <person name="Yoshinaga Y."/>
            <person name="Zwiers L.-H."/>
            <person name="Turgeon B."/>
            <person name="Goodwin S."/>
            <person name="Spatafora J."/>
            <person name="Crous P."/>
            <person name="Grigoriev I."/>
        </authorList>
    </citation>
    <scope>NUCLEOTIDE SEQUENCE</scope>
    <source>
        <strain evidence="1">CBS 627.86</strain>
    </source>
</reference>
<organism evidence="1 2">
    <name type="scientific">Lophiotrema nucula</name>
    <dbReference type="NCBI Taxonomy" id="690887"/>
    <lineage>
        <taxon>Eukaryota</taxon>
        <taxon>Fungi</taxon>
        <taxon>Dikarya</taxon>
        <taxon>Ascomycota</taxon>
        <taxon>Pezizomycotina</taxon>
        <taxon>Dothideomycetes</taxon>
        <taxon>Pleosporomycetidae</taxon>
        <taxon>Pleosporales</taxon>
        <taxon>Lophiotremataceae</taxon>
        <taxon>Lophiotrema</taxon>
    </lineage>
</organism>
<keyword evidence="2" id="KW-1185">Reference proteome</keyword>
<dbReference type="EMBL" id="ML977312">
    <property type="protein sequence ID" value="KAF2121343.1"/>
    <property type="molecule type" value="Genomic_DNA"/>
</dbReference>
<dbReference type="OrthoDB" id="3799800at2759"/>
<sequence>MSKIKVSVGDAHGSPETICISRTARALCHSFRVLTDYSSLPWIEPKFLRLILRHLDGEDSLDYLLDEQDLIHTFAETWSLAARLQLPSLQNRVIDLYRSIYPKAYQRAHYLYPAPPSEEDFFKAFKMIESECGPGSHAEDFLICLIVQLLDVTDALKRLLSRNGLKRRVARKILAEARPVKRDPITYDVKRFYVSIRNPPPYRAITVINPRGSSSSNRFVAPMLIPSIPEDVSPTGATFDTVRFFIPIIEPLPRRHRTHRESARMYQLPEAIGDSKHIENDLAGLDLGEYPHRVQPPNPLTARTLEMRAPASFAHQTRQERRFSFEHEHSAHSRPIGSGRRHAYCAESSTASHFNAS</sequence>
<evidence type="ECO:0000313" key="2">
    <source>
        <dbReference type="Proteomes" id="UP000799770"/>
    </source>
</evidence>
<protein>
    <submittedName>
        <fullName evidence="1">Uncharacterized protein</fullName>
    </submittedName>
</protein>
<proteinExistence type="predicted"/>
<evidence type="ECO:0000313" key="1">
    <source>
        <dbReference type="EMBL" id="KAF2121343.1"/>
    </source>
</evidence>
<accession>A0A6A5ZR52</accession>
<gene>
    <name evidence="1" type="ORF">BDV96DRAFT_682592</name>
</gene>
<dbReference type="AlphaFoldDB" id="A0A6A5ZR52"/>
<name>A0A6A5ZR52_9PLEO</name>